<dbReference type="EMBL" id="JADOBH010000004">
    <property type="protein sequence ID" value="MBF7957451.1"/>
    <property type="molecule type" value="Genomic_DNA"/>
</dbReference>
<reference evidence="4 5" key="1">
    <citation type="submission" date="2020-11" db="EMBL/GenBank/DDBJ databases">
        <title>Taxonomic investigation of Rahnella spp.</title>
        <authorList>
            <person name="Lee S.D."/>
        </authorList>
    </citation>
    <scope>NUCLEOTIDE SEQUENCE [LARGE SCALE GENOMIC DNA]</scope>
    <source>
        <strain evidence="4 5">SAP-10</strain>
    </source>
</reference>
<proteinExistence type="inferred from homology"/>
<dbReference type="SUPFAM" id="SSF51735">
    <property type="entry name" value="NAD(P)-binding Rossmann-fold domains"/>
    <property type="match status" value="1"/>
</dbReference>
<dbReference type="PRINTS" id="PR00080">
    <property type="entry name" value="SDRFAMILY"/>
</dbReference>
<comment type="similarity">
    <text evidence="1 3">Belongs to the short-chain dehydrogenases/reductases (SDR) family.</text>
</comment>
<evidence type="ECO:0000256" key="1">
    <source>
        <dbReference type="ARBA" id="ARBA00006484"/>
    </source>
</evidence>
<dbReference type="Proteomes" id="UP000600307">
    <property type="component" value="Unassembled WGS sequence"/>
</dbReference>
<name>A0ABS0DUB1_9GAMM</name>
<comment type="caution">
    <text evidence="4">The sequence shown here is derived from an EMBL/GenBank/DDBJ whole genome shotgun (WGS) entry which is preliminary data.</text>
</comment>
<dbReference type="PRINTS" id="PR00081">
    <property type="entry name" value="GDHRDH"/>
</dbReference>
<dbReference type="InterPro" id="IPR002347">
    <property type="entry name" value="SDR_fam"/>
</dbReference>
<dbReference type="InterPro" id="IPR051911">
    <property type="entry name" value="SDR_oxidoreductase"/>
</dbReference>
<gene>
    <name evidence="4" type="ORF">IV431_17975</name>
</gene>
<dbReference type="InterPro" id="IPR036291">
    <property type="entry name" value="NAD(P)-bd_dom_sf"/>
</dbReference>
<evidence type="ECO:0000313" key="5">
    <source>
        <dbReference type="Proteomes" id="UP000600307"/>
    </source>
</evidence>
<keyword evidence="5" id="KW-1185">Reference proteome</keyword>
<dbReference type="Gene3D" id="3.40.50.720">
    <property type="entry name" value="NAD(P)-binding Rossmann-like Domain"/>
    <property type="match status" value="1"/>
</dbReference>
<keyword evidence="2" id="KW-0560">Oxidoreductase</keyword>
<organism evidence="4 5">
    <name type="scientific">Rahnella victoriana</name>
    <dbReference type="NCBI Taxonomy" id="1510570"/>
    <lineage>
        <taxon>Bacteria</taxon>
        <taxon>Pseudomonadati</taxon>
        <taxon>Pseudomonadota</taxon>
        <taxon>Gammaproteobacteria</taxon>
        <taxon>Enterobacterales</taxon>
        <taxon>Yersiniaceae</taxon>
        <taxon>Rahnella</taxon>
    </lineage>
</organism>
<dbReference type="PANTHER" id="PTHR43976">
    <property type="entry name" value="SHORT CHAIN DEHYDROGENASE"/>
    <property type="match status" value="1"/>
</dbReference>
<dbReference type="RefSeq" id="WP_195817736.1">
    <property type="nucleotide sequence ID" value="NZ_JADOBH010000004.1"/>
</dbReference>
<dbReference type="NCBIfam" id="NF004823">
    <property type="entry name" value="PRK06179.1"/>
    <property type="match status" value="1"/>
</dbReference>
<evidence type="ECO:0000256" key="2">
    <source>
        <dbReference type="ARBA" id="ARBA00023002"/>
    </source>
</evidence>
<accession>A0ABS0DUB1</accession>
<dbReference type="Pfam" id="PF00106">
    <property type="entry name" value="adh_short"/>
    <property type="match status" value="1"/>
</dbReference>
<sequence length="269" mass="29312">MKEKKPVALITGASSGIGLAVAERLYHAGYTVYGTSRKPVREGQFYFNMLTLDVTRDESVSGVVNELIAREGCIDLLVNNAGFGLEPAAAEESSIAQAQSLFDTNFMGIVRMVRAVLPHMRARKQGRIINIGSVLGLVPMPYVALYAASKHAVEGYTESLDHEMRTEGIRVSVIEPAYMRTQFEANNVPPDAPLDVYKARRSALKIIVSDALKSADEPDVVARVVVGAAQDRPPRTRYTAGKTAAKLAFMRRFLTASLLDKGIRKSLGL</sequence>
<evidence type="ECO:0000256" key="3">
    <source>
        <dbReference type="RuleBase" id="RU000363"/>
    </source>
</evidence>
<evidence type="ECO:0000313" key="4">
    <source>
        <dbReference type="EMBL" id="MBF7957451.1"/>
    </source>
</evidence>
<dbReference type="PANTHER" id="PTHR43976:SF16">
    <property type="entry name" value="SHORT-CHAIN DEHYDROGENASE_REDUCTASE FAMILY PROTEIN"/>
    <property type="match status" value="1"/>
</dbReference>
<dbReference type="CDD" id="cd05374">
    <property type="entry name" value="17beta-HSD-like_SDR_c"/>
    <property type="match status" value="1"/>
</dbReference>
<protein>
    <submittedName>
        <fullName evidence="4">Oxidoreductase</fullName>
    </submittedName>
</protein>